<dbReference type="PROSITE" id="PS50977">
    <property type="entry name" value="HTH_TETR_2"/>
    <property type="match status" value="1"/>
</dbReference>
<dbReference type="InterPro" id="IPR036271">
    <property type="entry name" value="Tet_transcr_reg_TetR-rel_C_sf"/>
</dbReference>
<dbReference type="InterPro" id="IPR001647">
    <property type="entry name" value="HTH_TetR"/>
</dbReference>
<dbReference type="Gene3D" id="1.10.357.10">
    <property type="entry name" value="Tetracycline Repressor, domain 2"/>
    <property type="match status" value="1"/>
</dbReference>
<gene>
    <name evidence="6" type="ORF">EZM97_21675</name>
</gene>
<dbReference type="Gene3D" id="1.10.10.60">
    <property type="entry name" value="Homeodomain-like"/>
    <property type="match status" value="1"/>
</dbReference>
<name>A0A4R0YQK4_9GAMM</name>
<keyword evidence="7" id="KW-1185">Reference proteome</keyword>
<sequence length="195" mass="20830">MRYDKGHKEATRQRILETAAARFRGEGIASVGVANLMGDIGLTQGGFYNHFESKDDLAREAVGLGWQGTYERLSKALHDPVRGGIEGVINSYLSASHRDNVAQGCVAAALAPEIARGPAVVRKEFSERAERVIGLLADALPRTLKPKQRRATAMAVFSTLVGTLSLARAVDDPEVSEQMLASGRKAALSLVESAG</sequence>
<dbReference type="InterPro" id="IPR009057">
    <property type="entry name" value="Homeodomain-like_sf"/>
</dbReference>
<evidence type="ECO:0000256" key="1">
    <source>
        <dbReference type="ARBA" id="ARBA00023015"/>
    </source>
</evidence>
<keyword evidence="2 4" id="KW-0238">DNA-binding</keyword>
<dbReference type="PANTHER" id="PTHR47506:SF7">
    <property type="entry name" value="TRANSCRIPTIONAL REGULATORY PROTEIN"/>
    <property type="match status" value="1"/>
</dbReference>
<evidence type="ECO:0000256" key="2">
    <source>
        <dbReference type="ARBA" id="ARBA00023125"/>
    </source>
</evidence>
<proteinExistence type="predicted"/>
<evidence type="ECO:0000256" key="3">
    <source>
        <dbReference type="ARBA" id="ARBA00023163"/>
    </source>
</evidence>
<protein>
    <submittedName>
        <fullName evidence="6">TetR/AcrR family transcriptional regulator</fullName>
    </submittedName>
</protein>
<dbReference type="Proteomes" id="UP000291822">
    <property type="component" value="Unassembled WGS sequence"/>
</dbReference>
<evidence type="ECO:0000313" key="6">
    <source>
        <dbReference type="EMBL" id="TCI08860.1"/>
    </source>
</evidence>
<feature type="domain" description="HTH tetR-type" evidence="5">
    <location>
        <begin position="9"/>
        <end position="69"/>
    </location>
</feature>
<dbReference type="SUPFAM" id="SSF46689">
    <property type="entry name" value="Homeodomain-like"/>
    <property type="match status" value="1"/>
</dbReference>
<evidence type="ECO:0000313" key="7">
    <source>
        <dbReference type="Proteomes" id="UP000291822"/>
    </source>
</evidence>
<keyword evidence="3" id="KW-0804">Transcription</keyword>
<organism evidence="6 7">
    <name type="scientific">Dyella soli</name>
    <dbReference type="NCBI Taxonomy" id="522319"/>
    <lineage>
        <taxon>Bacteria</taxon>
        <taxon>Pseudomonadati</taxon>
        <taxon>Pseudomonadota</taxon>
        <taxon>Gammaproteobacteria</taxon>
        <taxon>Lysobacterales</taxon>
        <taxon>Rhodanobacteraceae</taxon>
        <taxon>Dyella</taxon>
    </lineage>
</organism>
<dbReference type="EMBL" id="SJTG01000003">
    <property type="protein sequence ID" value="TCI08860.1"/>
    <property type="molecule type" value="Genomic_DNA"/>
</dbReference>
<dbReference type="GO" id="GO:0003677">
    <property type="term" value="F:DNA binding"/>
    <property type="evidence" value="ECO:0007669"/>
    <property type="project" value="UniProtKB-UniRule"/>
</dbReference>
<dbReference type="PANTHER" id="PTHR47506">
    <property type="entry name" value="TRANSCRIPTIONAL REGULATORY PROTEIN"/>
    <property type="match status" value="1"/>
</dbReference>
<keyword evidence="1" id="KW-0805">Transcription regulation</keyword>
<dbReference type="SUPFAM" id="SSF48498">
    <property type="entry name" value="Tetracyclin repressor-like, C-terminal domain"/>
    <property type="match status" value="1"/>
</dbReference>
<feature type="DNA-binding region" description="H-T-H motif" evidence="4">
    <location>
        <begin position="32"/>
        <end position="51"/>
    </location>
</feature>
<dbReference type="RefSeq" id="WP_131410696.1">
    <property type="nucleotide sequence ID" value="NZ_SJTG01000003.1"/>
</dbReference>
<dbReference type="AlphaFoldDB" id="A0A4R0YQK4"/>
<evidence type="ECO:0000256" key="4">
    <source>
        <dbReference type="PROSITE-ProRule" id="PRU00335"/>
    </source>
</evidence>
<accession>A0A4R0YQK4</accession>
<dbReference type="Pfam" id="PF00440">
    <property type="entry name" value="TetR_N"/>
    <property type="match status" value="1"/>
</dbReference>
<evidence type="ECO:0000259" key="5">
    <source>
        <dbReference type="PROSITE" id="PS50977"/>
    </source>
</evidence>
<reference evidence="6 7" key="1">
    <citation type="submission" date="2019-02" db="EMBL/GenBank/DDBJ databases">
        <title>Dyella amyloliquefaciens sp. nov., isolated from forest soil.</title>
        <authorList>
            <person name="Gao Z.-H."/>
            <person name="Qiu L.-H."/>
        </authorList>
    </citation>
    <scope>NUCLEOTIDE SEQUENCE [LARGE SCALE GENOMIC DNA]</scope>
    <source>
        <strain evidence="6 7">KACC 12747</strain>
    </source>
</reference>
<comment type="caution">
    <text evidence="6">The sequence shown here is derived from an EMBL/GenBank/DDBJ whole genome shotgun (WGS) entry which is preliminary data.</text>
</comment>